<organism evidence="1 2">
    <name type="scientific">Streptomyces luteolifulvus</name>
    <dbReference type="NCBI Taxonomy" id="2615112"/>
    <lineage>
        <taxon>Bacteria</taxon>
        <taxon>Bacillati</taxon>
        <taxon>Actinomycetota</taxon>
        <taxon>Actinomycetes</taxon>
        <taxon>Kitasatosporales</taxon>
        <taxon>Streptomycetaceae</taxon>
        <taxon>Streptomyces</taxon>
    </lineage>
</organism>
<evidence type="ECO:0000313" key="1">
    <source>
        <dbReference type="EMBL" id="KAB1146071.1"/>
    </source>
</evidence>
<accession>A0A6H9V1Z3</accession>
<keyword evidence="2" id="KW-1185">Reference proteome</keyword>
<dbReference type="EMBL" id="VZRB01000010">
    <property type="protein sequence ID" value="KAB1146071.1"/>
    <property type="molecule type" value="Genomic_DNA"/>
</dbReference>
<dbReference type="Proteomes" id="UP000442707">
    <property type="component" value="Unassembled WGS sequence"/>
</dbReference>
<gene>
    <name evidence="1" type="ORF">F7R91_17325</name>
</gene>
<reference evidence="1 2" key="1">
    <citation type="submission" date="2019-09" db="EMBL/GenBank/DDBJ databases">
        <title>Screening of Novel Bioactive Compounds from Soil-Associated.</title>
        <authorList>
            <person name="Zhao S."/>
        </authorList>
    </citation>
    <scope>NUCLEOTIDE SEQUENCE [LARGE SCALE GENOMIC DNA]</scope>
    <source>
        <strain evidence="1 2">HIT-DPA4</strain>
    </source>
</reference>
<comment type="caution">
    <text evidence="1">The sequence shown here is derived from an EMBL/GenBank/DDBJ whole genome shotgun (WGS) entry which is preliminary data.</text>
</comment>
<proteinExistence type="predicted"/>
<dbReference type="AlphaFoldDB" id="A0A6H9V1Z3"/>
<evidence type="ECO:0000313" key="2">
    <source>
        <dbReference type="Proteomes" id="UP000442707"/>
    </source>
</evidence>
<name>A0A6H9V1Z3_9ACTN</name>
<protein>
    <submittedName>
        <fullName evidence="1">Uncharacterized protein</fullName>
    </submittedName>
</protein>
<sequence length="226" mass="24235">MHRWRDRVRELAVLTGALAGTLVLMLWGASSASAGGPTSVLVTSPSSGKASALYVSDRRYGELWNLLGEAGGGTPGKPPEADLAPARQINVTWMAHDISPWRMDQVYVVESRPQAVWIHTAAEAPENMNGYWHRAMHPAQLRALFKSLGVTGKVSGDGDTGIVPAPRQPDSAETAGHGTDWWWALPGAAAGAVLALVLRPLALRVPVGDGWGRMREPGPRQELRDV</sequence>